<evidence type="ECO:0008006" key="3">
    <source>
        <dbReference type="Google" id="ProtNLM"/>
    </source>
</evidence>
<accession>A0A1W0X9S8</accession>
<organism evidence="1 2">
    <name type="scientific">Hypsibius exemplaris</name>
    <name type="common">Freshwater tardigrade</name>
    <dbReference type="NCBI Taxonomy" id="2072580"/>
    <lineage>
        <taxon>Eukaryota</taxon>
        <taxon>Metazoa</taxon>
        <taxon>Ecdysozoa</taxon>
        <taxon>Tardigrada</taxon>
        <taxon>Eutardigrada</taxon>
        <taxon>Parachela</taxon>
        <taxon>Hypsibioidea</taxon>
        <taxon>Hypsibiidae</taxon>
        <taxon>Hypsibius</taxon>
    </lineage>
</organism>
<gene>
    <name evidence="1" type="ORF">BV898_02110</name>
</gene>
<dbReference type="AlphaFoldDB" id="A0A1W0X9S8"/>
<proteinExistence type="predicted"/>
<name>A0A1W0X9S8_HYPEX</name>
<sequence length="105" mass="11803">MIWTVVLWAHLCSATFQKGPVNVTFIAIGSYRYSTAVPALEAAVGLINRDYDGHLHVKLNIIFPSSIFPCEIFADSIVHYASKFYYGMEKDKDDKNIDIFLGPSK</sequence>
<dbReference type="EMBL" id="MTYJ01000008">
    <property type="protein sequence ID" value="OQV24160.1"/>
    <property type="molecule type" value="Genomic_DNA"/>
</dbReference>
<comment type="caution">
    <text evidence="1">The sequence shown here is derived from an EMBL/GenBank/DDBJ whole genome shotgun (WGS) entry which is preliminary data.</text>
</comment>
<keyword evidence="2" id="KW-1185">Reference proteome</keyword>
<evidence type="ECO:0000313" key="2">
    <source>
        <dbReference type="Proteomes" id="UP000192578"/>
    </source>
</evidence>
<protein>
    <recommendedName>
        <fullName evidence="3">Receptor ligand binding region domain-containing protein</fullName>
    </recommendedName>
</protein>
<reference evidence="2" key="1">
    <citation type="submission" date="2017-01" db="EMBL/GenBank/DDBJ databases">
        <title>Comparative genomics of anhydrobiosis in the tardigrade Hypsibius dujardini.</title>
        <authorList>
            <person name="Yoshida Y."/>
            <person name="Koutsovoulos G."/>
            <person name="Laetsch D."/>
            <person name="Stevens L."/>
            <person name="Kumar S."/>
            <person name="Horikawa D."/>
            <person name="Ishino K."/>
            <person name="Komine S."/>
            <person name="Tomita M."/>
            <person name="Blaxter M."/>
            <person name="Arakawa K."/>
        </authorList>
    </citation>
    <scope>NUCLEOTIDE SEQUENCE [LARGE SCALE GENOMIC DNA]</scope>
    <source>
        <strain evidence="2">Z151</strain>
    </source>
</reference>
<evidence type="ECO:0000313" key="1">
    <source>
        <dbReference type="EMBL" id="OQV24160.1"/>
    </source>
</evidence>
<dbReference type="Proteomes" id="UP000192578">
    <property type="component" value="Unassembled WGS sequence"/>
</dbReference>